<comment type="caution">
    <text evidence="3">The sequence shown here is derived from an EMBL/GenBank/DDBJ whole genome shotgun (WGS) entry which is preliminary data.</text>
</comment>
<evidence type="ECO:0000313" key="4">
    <source>
        <dbReference type="Proteomes" id="UP000076154"/>
    </source>
</evidence>
<accession>A0A369JD55</accession>
<keyword evidence="2" id="KW-0472">Membrane</keyword>
<name>A0A369JD55_HYPMA</name>
<dbReference type="AlphaFoldDB" id="A0A369JD55"/>
<proteinExistence type="predicted"/>
<keyword evidence="2" id="KW-1133">Transmembrane helix</keyword>
<dbReference type="Proteomes" id="UP000076154">
    <property type="component" value="Unassembled WGS sequence"/>
</dbReference>
<sequence>MTSRQLGHKNGEKPSWLLGPSVSAGPTYDASAALNPVFLWYLSIASHRTTDSPRTFMKLFVVTVFLSAVALIGICSPTSTLASNDHPRGVAQSTGFKLKHENKVGREQKIVGPGSQEVGEQTVDVTALGKNELGSIRN</sequence>
<evidence type="ECO:0000256" key="2">
    <source>
        <dbReference type="SAM" id="Phobius"/>
    </source>
</evidence>
<gene>
    <name evidence="3" type="ORF">Hypma_013101</name>
</gene>
<protein>
    <recommendedName>
        <fullName evidence="5">Transmembrane protein</fullName>
    </recommendedName>
</protein>
<feature type="compositionally biased region" description="Basic and acidic residues" evidence="1">
    <location>
        <begin position="98"/>
        <end position="109"/>
    </location>
</feature>
<feature type="transmembrane region" description="Helical" evidence="2">
    <location>
        <begin position="56"/>
        <end position="74"/>
    </location>
</feature>
<reference evidence="3" key="1">
    <citation type="submission" date="2018-04" db="EMBL/GenBank/DDBJ databases">
        <title>Whole genome sequencing of Hypsizygus marmoreus.</title>
        <authorList>
            <person name="Choi I.-G."/>
            <person name="Min B."/>
            <person name="Kim J.-G."/>
            <person name="Kim S."/>
            <person name="Oh Y.-L."/>
            <person name="Kong W.-S."/>
            <person name="Park H."/>
            <person name="Jeong J."/>
            <person name="Song E.-S."/>
        </authorList>
    </citation>
    <scope>NUCLEOTIDE SEQUENCE [LARGE SCALE GENOMIC DNA]</scope>
    <source>
        <strain evidence="3">51987-8</strain>
    </source>
</reference>
<dbReference type="EMBL" id="LUEZ02000071">
    <property type="protein sequence ID" value="RDB20041.1"/>
    <property type="molecule type" value="Genomic_DNA"/>
</dbReference>
<organism evidence="3 4">
    <name type="scientific">Hypsizygus marmoreus</name>
    <name type="common">White beech mushroom</name>
    <name type="synonym">Agaricus marmoreus</name>
    <dbReference type="NCBI Taxonomy" id="39966"/>
    <lineage>
        <taxon>Eukaryota</taxon>
        <taxon>Fungi</taxon>
        <taxon>Dikarya</taxon>
        <taxon>Basidiomycota</taxon>
        <taxon>Agaricomycotina</taxon>
        <taxon>Agaricomycetes</taxon>
        <taxon>Agaricomycetidae</taxon>
        <taxon>Agaricales</taxon>
        <taxon>Tricholomatineae</taxon>
        <taxon>Lyophyllaceae</taxon>
        <taxon>Hypsizygus</taxon>
    </lineage>
</organism>
<keyword evidence="2" id="KW-0812">Transmembrane</keyword>
<dbReference type="InParanoid" id="A0A369JD55"/>
<evidence type="ECO:0000313" key="3">
    <source>
        <dbReference type="EMBL" id="RDB20041.1"/>
    </source>
</evidence>
<feature type="region of interest" description="Disordered" evidence="1">
    <location>
        <begin position="84"/>
        <end position="116"/>
    </location>
</feature>
<evidence type="ECO:0000256" key="1">
    <source>
        <dbReference type="SAM" id="MobiDB-lite"/>
    </source>
</evidence>
<keyword evidence="4" id="KW-1185">Reference proteome</keyword>
<evidence type="ECO:0008006" key="5">
    <source>
        <dbReference type="Google" id="ProtNLM"/>
    </source>
</evidence>